<reference evidence="1" key="2">
    <citation type="submission" date="2020-09" db="EMBL/GenBank/DDBJ databases">
        <authorList>
            <person name="Sun Q."/>
            <person name="Kim S."/>
        </authorList>
    </citation>
    <scope>NUCLEOTIDE SEQUENCE</scope>
    <source>
        <strain evidence="1">KCTC 32182</strain>
    </source>
</reference>
<dbReference type="Pfam" id="PF12915">
    <property type="entry name" value="DUF3833"/>
    <property type="match status" value="1"/>
</dbReference>
<accession>A0A918U9M3</accession>
<dbReference type="InterPro" id="IPR024409">
    <property type="entry name" value="DUF3833"/>
</dbReference>
<evidence type="ECO:0000313" key="1">
    <source>
        <dbReference type="EMBL" id="GGY14574.1"/>
    </source>
</evidence>
<sequence>MRPTASLAAVTSPAGGDYAANRPQLDPDLFFLGKTEARGMSLDRQGRLVKRFTVNMNGEHRGGVTLFFRKPEPAP</sequence>
<dbReference type="Proteomes" id="UP000645257">
    <property type="component" value="Unassembled WGS sequence"/>
</dbReference>
<dbReference type="AlphaFoldDB" id="A0A918U9M3"/>
<dbReference type="EMBL" id="BMYX01000008">
    <property type="protein sequence ID" value="GGY14574.1"/>
    <property type="molecule type" value="Genomic_DNA"/>
</dbReference>
<protein>
    <submittedName>
        <fullName evidence="1">Uncharacterized protein</fullName>
    </submittedName>
</protein>
<evidence type="ECO:0000313" key="2">
    <source>
        <dbReference type="Proteomes" id="UP000645257"/>
    </source>
</evidence>
<dbReference type="RefSeq" id="WP_189533362.1">
    <property type="nucleotide sequence ID" value="NZ_BMYX01000008.1"/>
</dbReference>
<gene>
    <name evidence="1" type="ORF">GCM10011289_17370</name>
</gene>
<proteinExistence type="predicted"/>
<organism evidence="1 2">
    <name type="scientific">Paludibacterium paludis</name>
    <dbReference type="NCBI Taxonomy" id="1225769"/>
    <lineage>
        <taxon>Bacteria</taxon>
        <taxon>Pseudomonadati</taxon>
        <taxon>Pseudomonadota</taxon>
        <taxon>Betaproteobacteria</taxon>
        <taxon>Neisseriales</taxon>
        <taxon>Chromobacteriaceae</taxon>
        <taxon>Paludibacterium</taxon>
    </lineage>
</organism>
<name>A0A918U9M3_9NEIS</name>
<reference evidence="1" key="1">
    <citation type="journal article" date="2014" name="Int. J. Syst. Evol. Microbiol.">
        <title>Complete genome sequence of Corynebacterium casei LMG S-19264T (=DSM 44701T), isolated from a smear-ripened cheese.</title>
        <authorList>
            <consortium name="US DOE Joint Genome Institute (JGI-PGF)"/>
            <person name="Walter F."/>
            <person name="Albersmeier A."/>
            <person name="Kalinowski J."/>
            <person name="Ruckert C."/>
        </authorList>
    </citation>
    <scope>NUCLEOTIDE SEQUENCE</scope>
    <source>
        <strain evidence="1">KCTC 32182</strain>
    </source>
</reference>
<comment type="caution">
    <text evidence="1">The sequence shown here is derived from an EMBL/GenBank/DDBJ whole genome shotgun (WGS) entry which is preliminary data.</text>
</comment>
<keyword evidence="2" id="KW-1185">Reference proteome</keyword>